<dbReference type="SUPFAM" id="SSF56784">
    <property type="entry name" value="HAD-like"/>
    <property type="match status" value="1"/>
</dbReference>
<comment type="caution">
    <text evidence="5">The sequence shown here is derived from an EMBL/GenBank/DDBJ whole genome shotgun (WGS) entry which is preliminary data.</text>
</comment>
<dbReference type="InterPro" id="IPR050155">
    <property type="entry name" value="HAD-like_hydrolase_sf"/>
</dbReference>
<protein>
    <recommendedName>
        <fullName evidence="4">phosphoglycolate phosphatase</fullName>
        <ecNumber evidence="4">3.1.3.18</ecNumber>
    </recommendedName>
</protein>
<organism evidence="5 6">
    <name type="scientific">Gemmobacter denitrificans</name>
    <dbReference type="NCBI Taxonomy" id="3123040"/>
    <lineage>
        <taxon>Bacteria</taxon>
        <taxon>Pseudomonadati</taxon>
        <taxon>Pseudomonadota</taxon>
        <taxon>Alphaproteobacteria</taxon>
        <taxon>Rhodobacterales</taxon>
        <taxon>Paracoccaceae</taxon>
        <taxon>Gemmobacter</taxon>
    </lineage>
</organism>
<dbReference type="EC" id="3.1.3.18" evidence="4"/>
<accession>A0ABU8BWD9</accession>
<dbReference type="PANTHER" id="PTHR43434">
    <property type="entry name" value="PHOSPHOGLYCOLATE PHOSPHATASE"/>
    <property type="match status" value="1"/>
</dbReference>
<dbReference type="EMBL" id="JBALHR010000007">
    <property type="protein sequence ID" value="MEH7829019.1"/>
    <property type="molecule type" value="Genomic_DNA"/>
</dbReference>
<dbReference type="Gene3D" id="3.40.50.1000">
    <property type="entry name" value="HAD superfamily/HAD-like"/>
    <property type="match status" value="1"/>
</dbReference>
<dbReference type="NCBIfam" id="TIGR01549">
    <property type="entry name" value="HAD-SF-IA-v1"/>
    <property type="match status" value="1"/>
</dbReference>
<evidence type="ECO:0000313" key="5">
    <source>
        <dbReference type="EMBL" id="MEH7829019.1"/>
    </source>
</evidence>
<dbReference type="Gene3D" id="1.10.150.240">
    <property type="entry name" value="Putative phosphatase, domain 2"/>
    <property type="match status" value="1"/>
</dbReference>
<evidence type="ECO:0000256" key="3">
    <source>
        <dbReference type="ARBA" id="ARBA00006171"/>
    </source>
</evidence>
<gene>
    <name evidence="5" type="ORF">V6590_12735</name>
</gene>
<evidence type="ECO:0000256" key="1">
    <source>
        <dbReference type="ARBA" id="ARBA00000830"/>
    </source>
</evidence>
<dbReference type="SFLD" id="SFLDS00003">
    <property type="entry name" value="Haloacid_Dehalogenase"/>
    <property type="match status" value="1"/>
</dbReference>
<dbReference type="PRINTS" id="PR00413">
    <property type="entry name" value="HADHALOGNASE"/>
</dbReference>
<evidence type="ECO:0000256" key="4">
    <source>
        <dbReference type="ARBA" id="ARBA00013078"/>
    </source>
</evidence>
<comment type="catalytic activity">
    <reaction evidence="1">
        <text>2-phosphoglycolate + H2O = glycolate + phosphate</text>
        <dbReference type="Rhea" id="RHEA:14369"/>
        <dbReference type="ChEBI" id="CHEBI:15377"/>
        <dbReference type="ChEBI" id="CHEBI:29805"/>
        <dbReference type="ChEBI" id="CHEBI:43474"/>
        <dbReference type="ChEBI" id="CHEBI:58033"/>
        <dbReference type="EC" id="3.1.3.18"/>
    </reaction>
</comment>
<dbReference type="PANTHER" id="PTHR43434:SF1">
    <property type="entry name" value="PHOSPHOGLYCOLATE PHOSPHATASE"/>
    <property type="match status" value="1"/>
</dbReference>
<dbReference type="InterPro" id="IPR006439">
    <property type="entry name" value="HAD-SF_hydro_IA"/>
</dbReference>
<dbReference type="CDD" id="cd01427">
    <property type="entry name" value="HAD_like"/>
    <property type="match status" value="1"/>
</dbReference>
<keyword evidence="6" id="KW-1185">Reference proteome</keyword>
<dbReference type="RefSeq" id="WP_335423659.1">
    <property type="nucleotide sequence ID" value="NZ_JBALHR010000007.1"/>
</dbReference>
<keyword evidence="5" id="KW-0378">Hydrolase</keyword>
<comment type="pathway">
    <text evidence="2">Organic acid metabolism; glycolate biosynthesis; glycolate from 2-phosphoglycolate: step 1/1.</text>
</comment>
<evidence type="ECO:0000256" key="2">
    <source>
        <dbReference type="ARBA" id="ARBA00004818"/>
    </source>
</evidence>
<evidence type="ECO:0000313" key="6">
    <source>
        <dbReference type="Proteomes" id="UP001431963"/>
    </source>
</evidence>
<comment type="similarity">
    <text evidence="3">Belongs to the HAD-like hydrolase superfamily. CbbY/CbbZ/Gph/YieH family.</text>
</comment>
<dbReference type="InterPro" id="IPR023198">
    <property type="entry name" value="PGP-like_dom2"/>
</dbReference>
<dbReference type="InterPro" id="IPR036412">
    <property type="entry name" value="HAD-like_sf"/>
</dbReference>
<dbReference type="SFLD" id="SFLDG01129">
    <property type="entry name" value="C1.5:_HAD__Beta-PGM__Phosphata"/>
    <property type="match status" value="1"/>
</dbReference>
<name>A0ABU8BWD9_9RHOB</name>
<reference evidence="5" key="1">
    <citation type="submission" date="2024-02" db="EMBL/GenBank/DDBJ databases">
        <title>Genome sequences of strain Gemmobacter sp. JM10B15.</title>
        <authorList>
            <person name="Zhang M."/>
        </authorList>
    </citation>
    <scope>NUCLEOTIDE SEQUENCE</scope>
    <source>
        <strain evidence="5">JM10B15</strain>
    </source>
</reference>
<dbReference type="GO" id="GO:0016787">
    <property type="term" value="F:hydrolase activity"/>
    <property type="evidence" value="ECO:0007669"/>
    <property type="project" value="UniProtKB-KW"/>
</dbReference>
<dbReference type="InterPro" id="IPR023214">
    <property type="entry name" value="HAD_sf"/>
</dbReference>
<dbReference type="Pfam" id="PF00702">
    <property type="entry name" value="Hydrolase"/>
    <property type="match status" value="1"/>
</dbReference>
<sequence>MIEGLVFDKDGTLFDFRRSWGNWVIRLLEGIADGPEHRNQLARSIGFDIDRIDFAPDSPVIAATAPEIAARMNGHLPRMSHEELTDRMNRLAGQADMAEAVPLRPLFQALRDRGLKIGLATNDTEAPARTHLTNHGVIDLFDFVAGYDSGHGGKPAPGQLLAFARQVGLPPARIAMVGDSRHDMEAGRAAGMVCVAVLTGIADHAELAPHADVVLPDIGHLPAWLAESVPA</sequence>
<proteinExistence type="inferred from homology"/>
<dbReference type="Proteomes" id="UP001431963">
    <property type="component" value="Unassembled WGS sequence"/>
</dbReference>